<reference evidence="2" key="1">
    <citation type="submission" date="2022-08" db="UniProtKB">
        <authorList>
            <consortium name="EnsemblMetazoa"/>
        </authorList>
    </citation>
    <scope>IDENTIFICATION</scope>
    <source>
        <strain evidence="2">Israel</strain>
    </source>
</reference>
<accession>A0A1B0GNZ8</accession>
<name>A0A1B0GNZ8_PHLPP</name>
<evidence type="ECO:0000313" key="2">
    <source>
        <dbReference type="EnsemblMetazoa" id="PPAI006398-PA"/>
    </source>
</evidence>
<dbReference type="EnsemblMetazoa" id="PPAI006398-RA">
    <property type="protein sequence ID" value="PPAI006398-PA"/>
    <property type="gene ID" value="PPAI006398"/>
</dbReference>
<dbReference type="InterPro" id="IPR032174">
    <property type="entry name" value="Aquarius_N"/>
</dbReference>
<sequence>MTKKDSSAPQEKGKATTITVAQINADRINLLANQYWAPHTASNHDTYNPEIIEDIYFKEIRDTRHSVRRIMMLEFSQYLENYLWPNYRRETASHAHMMSIVFMLNEKFRERVSVWKCFEDNSAEFPGFFQQCLESCLSNEKPTATFMREQTALLLFLNHCFNSMEVELCREQAKRLVSLTMWSCLQPRRREQELRAIPEWKKFWKKLQKRDKPEMKEKLEWERHFLQKLMIKFMGILDSISIDGEISEDVIRYCERFLELLIDLEALLPTRRFFNTVLDDCHLVVRCHLSNLAKREEGKLFTQ</sequence>
<evidence type="ECO:0000259" key="1">
    <source>
        <dbReference type="Pfam" id="PF16399"/>
    </source>
</evidence>
<dbReference type="AlphaFoldDB" id="A0A1B0GNZ8"/>
<proteinExistence type="predicted"/>
<dbReference type="VEuPathDB" id="VectorBase:PPAI006398"/>
<dbReference type="Proteomes" id="UP000092462">
    <property type="component" value="Unassembled WGS sequence"/>
</dbReference>
<dbReference type="EMBL" id="AJVK01032962">
    <property type="status" value="NOT_ANNOTATED_CDS"/>
    <property type="molecule type" value="Genomic_DNA"/>
</dbReference>
<organism evidence="2 3">
    <name type="scientific">Phlebotomus papatasi</name>
    <name type="common">Sandfly</name>
    <dbReference type="NCBI Taxonomy" id="29031"/>
    <lineage>
        <taxon>Eukaryota</taxon>
        <taxon>Metazoa</taxon>
        <taxon>Ecdysozoa</taxon>
        <taxon>Arthropoda</taxon>
        <taxon>Hexapoda</taxon>
        <taxon>Insecta</taxon>
        <taxon>Pterygota</taxon>
        <taxon>Neoptera</taxon>
        <taxon>Endopterygota</taxon>
        <taxon>Diptera</taxon>
        <taxon>Nematocera</taxon>
        <taxon>Psychodoidea</taxon>
        <taxon>Psychodidae</taxon>
        <taxon>Phlebotomus</taxon>
        <taxon>Phlebotomus</taxon>
    </lineage>
</organism>
<dbReference type="VEuPathDB" id="VectorBase:PPAPM1_009320"/>
<protein>
    <recommendedName>
        <fullName evidence="1">RNA helicase aquarius N-terminal domain-containing protein</fullName>
    </recommendedName>
</protein>
<evidence type="ECO:0000313" key="3">
    <source>
        <dbReference type="Proteomes" id="UP000092462"/>
    </source>
</evidence>
<dbReference type="Pfam" id="PF16399">
    <property type="entry name" value="Aquarius_N_1st"/>
    <property type="match status" value="1"/>
</dbReference>
<keyword evidence="3" id="KW-1185">Reference proteome</keyword>
<feature type="domain" description="RNA helicase aquarius N-terminal" evidence="1">
    <location>
        <begin position="28"/>
        <end position="303"/>
    </location>
</feature>